<evidence type="ECO:0000256" key="3">
    <source>
        <dbReference type="ARBA" id="ARBA00022763"/>
    </source>
</evidence>
<name>A0AAD9QJ24_ACRCE</name>
<evidence type="ECO:0000256" key="5">
    <source>
        <dbReference type="ARBA" id="ARBA00023125"/>
    </source>
</evidence>
<keyword evidence="6" id="KW-0234">DNA repair</keyword>
<dbReference type="GO" id="GO:0003677">
    <property type="term" value="F:DNA binding"/>
    <property type="evidence" value="ECO:0007669"/>
    <property type="project" value="UniProtKB-KW"/>
</dbReference>
<dbReference type="Gene3D" id="3.40.470.10">
    <property type="entry name" value="Uracil-DNA glycosylase-like domain"/>
    <property type="match status" value="1"/>
</dbReference>
<dbReference type="FunFam" id="3.40.470.10:FF:000005">
    <property type="entry name" value="Single-strand selective monofunctional uracil DNA glycosylase"/>
    <property type="match status" value="1"/>
</dbReference>
<dbReference type="GO" id="GO:0017065">
    <property type="term" value="F:single-strand selective uracil DNA N-glycosylase activity"/>
    <property type="evidence" value="ECO:0007669"/>
    <property type="project" value="InterPro"/>
</dbReference>
<dbReference type="GO" id="GO:0006284">
    <property type="term" value="P:base-excision repair"/>
    <property type="evidence" value="ECO:0007669"/>
    <property type="project" value="InterPro"/>
</dbReference>
<comment type="caution">
    <text evidence="9">The sequence shown here is derived from an EMBL/GenBank/DDBJ whole genome shotgun (WGS) entry which is preliminary data.</text>
</comment>
<sequence length="268" mass="29815">MAAAAAMLDPVIIPLKKRETGPQSDLCEDVIKLEEELCFSLSLLSFSSPVTHVYNPLEYAKETHNDYVRKYCKLGQKVIFLGMNPGPFGMAQNGIPFGDTNHVKDWLQIKGTVYVPEKEHRKRPIQGLNCQRVEVSGSRFWEFFKEHSKSPQTLFCNCYVHNYCPLAFMTSSGKNITPPKLPKSERQQLLKVCDKSLVEIVELTGVEIVVGVGKFAEERACKALKDSSVKICSITHPSPASPLANTGWSSLALSQLTDLGLMGYIMNS</sequence>
<evidence type="ECO:0000313" key="10">
    <source>
        <dbReference type="Proteomes" id="UP001249851"/>
    </source>
</evidence>
<evidence type="ECO:0000256" key="6">
    <source>
        <dbReference type="ARBA" id="ARBA00023204"/>
    </source>
</evidence>
<dbReference type="InterPro" id="IPR039134">
    <property type="entry name" value="SMUG1"/>
</dbReference>
<evidence type="ECO:0000256" key="7">
    <source>
        <dbReference type="ARBA" id="ARBA00023242"/>
    </source>
</evidence>
<keyword evidence="3" id="KW-0227">DNA damage</keyword>
<keyword evidence="5" id="KW-0238">DNA-binding</keyword>
<dbReference type="AlphaFoldDB" id="A0AAD9QJ24"/>
<dbReference type="PANTHER" id="PTHR13235:SF2">
    <property type="entry name" value="SINGLE-STRAND SELECTIVE MONOFUNCTIONAL URACIL DNA GLYCOSYLASE"/>
    <property type="match status" value="1"/>
</dbReference>
<reference evidence="9" key="1">
    <citation type="journal article" date="2023" name="G3 (Bethesda)">
        <title>Whole genome assembly and annotation of the endangered Caribbean coral Acropora cervicornis.</title>
        <authorList>
            <person name="Selwyn J.D."/>
            <person name="Vollmer S.V."/>
        </authorList>
    </citation>
    <scope>NUCLEOTIDE SEQUENCE</scope>
    <source>
        <strain evidence="9">K2</strain>
    </source>
</reference>
<keyword evidence="7" id="KW-0539">Nucleus</keyword>
<evidence type="ECO:0000256" key="4">
    <source>
        <dbReference type="ARBA" id="ARBA00022801"/>
    </source>
</evidence>
<proteinExistence type="inferred from homology"/>
<gene>
    <name evidence="9" type="ORF">P5673_014835</name>
</gene>
<keyword evidence="4" id="KW-0378">Hydrolase</keyword>
<dbReference type="InterPro" id="IPR005122">
    <property type="entry name" value="Uracil-DNA_glycosylase-like"/>
</dbReference>
<comment type="subcellular location">
    <subcellularLocation>
        <location evidence="1">Nucleus</location>
    </subcellularLocation>
</comment>
<dbReference type="Proteomes" id="UP001249851">
    <property type="component" value="Unassembled WGS sequence"/>
</dbReference>
<comment type="similarity">
    <text evidence="2">Belongs to the uracil-DNA glycosylase (UDG) superfamily. SMUG1 family.</text>
</comment>
<reference evidence="9" key="2">
    <citation type="journal article" date="2023" name="Science">
        <title>Genomic signatures of disease resistance in endangered staghorn corals.</title>
        <authorList>
            <person name="Vollmer S.V."/>
            <person name="Selwyn J.D."/>
            <person name="Despard B.A."/>
            <person name="Roesel C.L."/>
        </authorList>
    </citation>
    <scope>NUCLEOTIDE SEQUENCE</scope>
    <source>
        <strain evidence="9">K2</strain>
    </source>
</reference>
<evidence type="ECO:0000259" key="8">
    <source>
        <dbReference type="Pfam" id="PF03167"/>
    </source>
</evidence>
<dbReference type="GO" id="GO:0005634">
    <property type="term" value="C:nucleus"/>
    <property type="evidence" value="ECO:0007669"/>
    <property type="project" value="UniProtKB-SubCell"/>
</dbReference>
<dbReference type="PANTHER" id="PTHR13235">
    <property type="entry name" value="SINGLE-STRAND SELECTIVE MONOFUNCTIONAL URACIL DNA GLYCOSYLASE"/>
    <property type="match status" value="1"/>
</dbReference>
<evidence type="ECO:0000313" key="9">
    <source>
        <dbReference type="EMBL" id="KAK2562089.1"/>
    </source>
</evidence>
<dbReference type="GO" id="GO:0000703">
    <property type="term" value="F:oxidized pyrimidine nucleobase lesion DNA N-glycosylase activity"/>
    <property type="evidence" value="ECO:0007669"/>
    <property type="project" value="TreeGrafter"/>
</dbReference>
<accession>A0AAD9QJ24</accession>
<keyword evidence="10" id="KW-1185">Reference proteome</keyword>
<dbReference type="SUPFAM" id="SSF52141">
    <property type="entry name" value="Uracil-DNA glycosylase-like"/>
    <property type="match status" value="1"/>
</dbReference>
<dbReference type="EMBL" id="JARQWQ010000030">
    <property type="protein sequence ID" value="KAK2562089.1"/>
    <property type="molecule type" value="Genomic_DNA"/>
</dbReference>
<dbReference type="Pfam" id="PF03167">
    <property type="entry name" value="UDG"/>
    <property type="match status" value="1"/>
</dbReference>
<organism evidence="9 10">
    <name type="scientific">Acropora cervicornis</name>
    <name type="common">Staghorn coral</name>
    <dbReference type="NCBI Taxonomy" id="6130"/>
    <lineage>
        <taxon>Eukaryota</taxon>
        <taxon>Metazoa</taxon>
        <taxon>Cnidaria</taxon>
        <taxon>Anthozoa</taxon>
        <taxon>Hexacorallia</taxon>
        <taxon>Scleractinia</taxon>
        <taxon>Astrocoeniina</taxon>
        <taxon>Acroporidae</taxon>
        <taxon>Acropora</taxon>
    </lineage>
</organism>
<feature type="domain" description="Uracil-DNA glycosylase-like" evidence="8">
    <location>
        <begin position="70"/>
        <end position="241"/>
    </location>
</feature>
<evidence type="ECO:0000256" key="2">
    <source>
        <dbReference type="ARBA" id="ARBA00007889"/>
    </source>
</evidence>
<dbReference type="CDD" id="cd19374">
    <property type="entry name" value="UDG-F3_SMUG1-like"/>
    <property type="match status" value="1"/>
</dbReference>
<dbReference type="InterPro" id="IPR036895">
    <property type="entry name" value="Uracil-DNA_glycosylase-like_sf"/>
</dbReference>
<protein>
    <submittedName>
        <fullName evidence="9">Single-strand selective monofunctional uracil DNA glycosylase</fullName>
    </submittedName>
</protein>
<evidence type="ECO:0000256" key="1">
    <source>
        <dbReference type="ARBA" id="ARBA00004123"/>
    </source>
</evidence>